<dbReference type="Pfam" id="PF05076">
    <property type="entry name" value="SUFU"/>
    <property type="match status" value="1"/>
</dbReference>
<evidence type="ECO:0000259" key="1">
    <source>
        <dbReference type="Pfam" id="PF05076"/>
    </source>
</evidence>
<name>A0ABZ2N9X6_9BACI</name>
<dbReference type="RefSeq" id="WP_338753663.1">
    <property type="nucleotide sequence ID" value="NZ_CP147404.1"/>
</dbReference>
<organism evidence="2 3">
    <name type="scientific">Bacillus kandeliae</name>
    <dbReference type="NCBI Taxonomy" id="3129297"/>
    <lineage>
        <taxon>Bacteria</taxon>
        <taxon>Bacillati</taxon>
        <taxon>Bacillota</taxon>
        <taxon>Bacilli</taxon>
        <taxon>Bacillales</taxon>
        <taxon>Bacillaceae</taxon>
        <taxon>Bacillus</taxon>
    </lineage>
</organism>
<proteinExistence type="predicted"/>
<evidence type="ECO:0000313" key="2">
    <source>
        <dbReference type="EMBL" id="WXB94072.1"/>
    </source>
</evidence>
<feature type="domain" description="Suppressor of fused-like" evidence="1">
    <location>
        <begin position="197"/>
        <end position="354"/>
    </location>
</feature>
<evidence type="ECO:0000313" key="3">
    <source>
        <dbReference type="Proteomes" id="UP001387364"/>
    </source>
</evidence>
<sequence>MEKIILFEEQSPLCPITAMVEEANQCVYFYLIEERGEEQNIRAVWVRNYGKAPEQLCVEDMREGLPPLLPVAFCAHPNGAEKLDPEKIELIWFEEGDGAALLYEQEVLAIIPGWGGTEQSPGYARDCTDIYHYAIPLGDPAENVLFERMERARDYWNSWDEDSWPSFQTSQLQAIESKLGKHTKYYAIDGGYWPPKAIITFEQEKLTYVVTLGTSLLSQPQVELYFEEPEKYRRFELALAIPTALLKQNEQGILQYISAQTNAPWNFITFLGHGQTIICEEFQTDEENFPAVLLACSPKTTPQIMFESFRGDNINLLWMIPLTEKEYHYAMEHGSELLLEQIKVEEKETWWMFDGCPKFNI</sequence>
<dbReference type="Proteomes" id="UP001387364">
    <property type="component" value="Chromosome"/>
</dbReference>
<keyword evidence="3" id="KW-1185">Reference proteome</keyword>
<gene>
    <name evidence="2" type="ORF">WDJ61_05445</name>
</gene>
<protein>
    <submittedName>
        <fullName evidence="2">Suppressor of fused domain protein</fullName>
    </submittedName>
</protein>
<accession>A0ABZ2N9X6</accession>
<reference evidence="2 3" key="1">
    <citation type="submission" date="2024-02" db="EMBL/GenBank/DDBJ databases">
        <title>Seven novel Bacillus-like species.</title>
        <authorList>
            <person name="Liu G."/>
        </authorList>
    </citation>
    <scope>NUCLEOTIDE SEQUENCE [LARGE SCALE GENOMIC DNA]</scope>
    <source>
        <strain evidence="2 3">FJAT-52991</strain>
    </source>
</reference>
<dbReference type="EMBL" id="CP147404">
    <property type="protein sequence ID" value="WXB94072.1"/>
    <property type="molecule type" value="Genomic_DNA"/>
</dbReference>
<dbReference type="InterPro" id="IPR020941">
    <property type="entry name" value="SUFU-like_domain"/>
</dbReference>